<evidence type="ECO:0000313" key="5">
    <source>
        <dbReference type="EMBL" id="SUJ23013.1"/>
    </source>
</evidence>
<dbReference type="InterPro" id="IPR000182">
    <property type="entry name" value="GNAT_dom"/>
</dbReference>
<reference evidence="4 7" key="2">
    <citation type="submission" date="2019-07" db="EMBL/GenBank/DDBJ databases">
        <title>Whole genome shotgun sequence of Staphylococcus arlettae NBRC 109765.</title>
        <authorList>
            <person name="Hosoyama A."/>
            <person name="Uohara A."/>
            <person name="Ohji S."/>
            <person name="Ichikawa N."/>
        </authorList>
    </citation>
    <scope>NUCLEOTIDE SEQUENCE [LARGE SCALE GENOMIC DNA]</scope>
    <source>
        <strain evidence="4 7">NBRC 109765</strain>
    </source>
</reference>
<dbReference type="GeneID" id="97288366"/>
<gene>
    <name evidence="5" type="ORF">NCTC12413_02059</name>
    <name evidence="4" type="ORF">SAR03_05930</name>
</gene>
<dbReference type="EMBL" id="UGZE01000001">
    <property type="protein sequence ID" value="SUJ23013.1"/>
    <property type="molecule type" value="Genomic_DNA"/>
</dbReference>
<evidence type="ECO:0000259" key="3">
    <source>
        <dbReference type="PROSITE" id="PS51186"/>
    </source>
</evidence>
<dbReference type="InterPro" id="IPR039143">
    <property type="entry name" value="GNPNAT1-like"/>
</dbReference>
<dbReference type="EMBL" id="BKAV01000003">
    <property type="protein sequence ID" value="GEP99555.1"/>
    <property type="molecule type" value="Genomic_DNA"/>
</dbReference>
<evidence type="ECO:0000256" key="1">
    <source>
        <dbReference type="ARBA" id="ARBA00009623"/>
    </source>
</evidence>
<dbReference type="Pfam" id="PF00583">
    <property type="entry name" value="Acetyltransf_1"/>
    <property type="match status" value="1"/>
</dbReference>
<dbReference type="Proteomes" id="UP000321598">
    <property type="component" value="Unassembled WGS sequence"/>
</dbReference>
<dbReference type="RefSeq" id="WP_002510408.1">
    <property type="nucleotide sequence ID" value="NZ_AP019698.1"/>
</dbReference>
<evidence type="ECO:0000313" key="4">
    <source>
        <dbReference type="EMBL" id="GEP99555.1"/>
    </source>
</evidence>
<dbReference type="Gene3D" id="3.40.630.30">
    <property type="match status" value="1"/>
</dbReference>
<dbReference type="InterPro" id="IPR016181">
    <property type="entry name" value="Acyl_CoA_acyltransferase"/>
</dbReference>
<dbReference type="PANTHER" id="PTHR13355:SF15">
    <property type="entry name" value="GCN5-RELATED N-ACETYLTRANSFERASE 3, CHLOROPLASTIC"/>
    <property type="match status" value="1"/>
</dbReference>
<proteinExistence type="inferred from homology"/>
<evidence type="ECO:0000256" key="2">
    <source>
        <dbReference type="ARBA" id="ARBA00029740"/>
    </source>
</evidence>
<dbReference type="PANTHER" id="PTHR13355">
    <property type="entry name" value="GLUCOSAMINE 6-PHOSPHATE N-ACETYLTRANSFERASE"/>
    <property type="match status" value="1"/>
</dbReference>
<dbReference type="OrthoDB" id="119498at2"/>
<comment type="similarity">
    <text evidence="1">Belongs to the UPF0039 (ElaA) family.</text>
</comment>
<evidence type="ECO:0000313" key="6">
    <source>
        <dbReference type="Proteomes" id="UP000254956"/>
    </source>
</evidence>
<sequence>MEMRIANKNDIETIIELRKAQLLDQGMLPTVNIDDNMKQYFEEVFEKEHIYQIFLIDNGEIVSTGAVVIQQIPPAYDNYTGQEGYITNVYTKQAYRGLGLGKQVIDQLIKQCKMLDVNVVNLKASSDGAHLYSKIGFFNNPTSMTLELAEDDQQAN</sequence>
<dbReference type="Proteomes" id="UP000254956">
    <property type="component" value="Unassembled WGS sequence"/>
</dbReference>
<dbReference type="CDD" id="cd04301">
    <property type="entry name" value="NAT_SF"/>
    <property type="match status" value="1"/>
</dbReference>
<evidence type="ECO:0000313" key="7">
    <source>
        <dbReference type="Proteomes" id="UP000321598"/>
    </source>
</evidence>
<keyword evidence="7" id="KW-1185">Reference proteome</keyword>
<keyword evidence="5" id="KW-0808">Transferase</keyword>
<feature type="domain" description="N-acetyltransferase" evidence="3">
    <location>
        <begin position="1"/>
        <end position="149"/>
    </location>
</feature>
<reference evidence="5 6" key="1">
    <citation type="submission" date="2018-06" db="EMBL/GenBank/DDBJ databases">
        <authorList>
            <consortium name="Pathogen Informatics"/>
            <person name="Doyle S."/>
        </authorList>
    </citation>
    <scope>NUCLEOTIDE SEQUENCE [LARGE SCALE GENOMIC DNA]</scope>
    <source>
        <strain evidence="5 6">NCTC12413</strain>
    </source>
</reference>
<dbReference type="GO" id="GO:0008080">
    <property type="term" value="F:N-acetyltransferase activity"/>
    <property type="evidence" value="ECO:0007669"/>
    <property type="project" value="TreeGrafter"/>
</dbReference>
<dbReference type="SUPFAM" id="SSF55729">
    <property type="entry name" value="Acyl-CoA N-acyltransferases (Nat)"/>
    <property type="match status" value="1"/>
</dbReference>
<accession>A0A2T7BV57</accession>
<name>A0A2T7BV57_9STAP</name>
<organism evidence="5 6">
    <name type="scientific">Staphylococcus arlettae</name>
    <dbReference type="NCBI Taxonomy" id="29378"/>
    <lineage>
        <taxon>Bacteria</taxon>
        <taxon>Bacillati</taxon>
        <taxon>Bacillota</taxon>
        <taxon>Bacilli</taxon>
        <taxon>Bacillales</taxon>
        <taxon>Staphylococcaceae</taxon>
        <taxon>Staphylococcus</taxon>
    </lineage>
</organism>
<dbReference type="PROSITE" id="PS51186">
    <property type="entry name" value="GNAT"/>
    <property type="match status" value="1"/>
</dbReference>
<protein>
    <recommendedName>
        <fullName evidence="2">GCN5-related N-acetyltransferase</fullName>
    </recommendedName>
</protein>
<dbReference type="AlphaFoldDB" id="A0A2T7BV57"/>